<evidence type="ECO:0000256" key="1">
    <source>
        <dbReference type="SAM" id="MobiDB-lite"/>
    </source>
</evidence>
<evidence type="ECO:0000313" key="3">
    <source>
        <dbReference type="Proteomes" id="UP000279089"/>
    </source>
</evidence>
<sequence>MQQENKKEPKKRVLIQLRTNEADKNTLITYAKESGMTITDFVKSRTLGKAPRTKMATPERLRFLQFFTEVNRIGVNVNQIAKAFHTGHFGELTEDVILKTLEDLRAVSAQILNHLDDSAGQTARERQSVGDLSAEQSGQ</sequence>
<comment type="caution">
    <text evidence="2">The sequence shown here is derived from an EMBL/GenBank/DDBJ whole genome shotgun (WGS) entry which is preliminary data.</text>
</comment>
<name>A0A3N4MAW1_9BACT</name>
<accession>A0A3N4MAW1</accession>
<evidence type="ECO:0000313" key="2">
    <source>
        <dbReference type="EMBL" id="RPD40618.1"/>
    </source>
</evidence>
<gene>
    <name evidence="2" type="primary">mobC</name>
    <name evidence="2" type="ORF">EG028_15075</name>
</gene>
<dbReference type="Proteomes" id="UP000279089">
    <property type="component" value="Unassembled WGS sequence"/>
</dbReference>
<protein>
    <submittedName>
        <fullName evidence="2">Plasmid mobilization relaxosome protein MobC</fullName>
    </submittedName>
</protein>
<reference evidence="3" key="1">
    <citation type="submission" date="2018-11" db="EMBL/GenBank/DDBJ databases">
        <title>Chitinophaga lutea sp.nov., isolate from arsenic contaminated soil.</title>
        <authorList>
            <person name="Zong Y."/>
        </authorList>
    </citation>
    <scope>NUCLEOTIDE SEQUENCE [LARGE SCALE GENOMIC DNA]</scope>
    <source>
        <strain evidence="3">YLT18</strain>
    </source>
</reference>
<dbReference type="Pfam" id="PF21983">
    <property type="entry name" value="NikA-like"/>
    <property type="match status" value="1"/>
</dbReference>
<keyword evidence="3" id="KW-1185">Reference proteome</keyword>
<dbReference type="InterPro" id="IPR053842">
    <property type="entry name" value="NikA-like"/>
</dbReference>
<feature type="region of interest" description="Disordered" evidence="1">
    <location>
        <begin position="118"/>
        <end position="139"/>
    </location>
</feature>
<dbReference type="OrthoDB" id="681025at2"/>
<dbReference type="EMBL" id="RMBX01000007">
    <property type="protein sequence ID" value="RPD40618.1"/>
    <property type="molecule type" value="Genomic_DNA"/>
</dbReference>
<proteinExistence type="predicted"/>
<dbReference type="AlphaFoldDB" id="A0A3N4MAW1"/>
<organism evidence="2 3">
    <name type="scientific">Chitinophaga barathri</name>
    <dbReference type="NCBI Taxonomy" id="1647451"/>
    <lineage>
        <taxon>Bacteria</taxon>
        <taxon>Pseudomonadati</taxon>
        <taxon>Bacteroidota</taxon>
        <taxon>Chitinophagia</taxon>
        <taxon>Chitinophagales</taxon>
        <taxon>Chitinophagaceae</taxon>
        <taxon>Chitinophaga</taxon>
    </lineage>
</organism>
<dbReference type="RefSeq" id="WP_120517066.1">
    <property type="nucleotide sequence ID" value="NZ_QXZY01000008.1"/>
</dbReference>